<feature type="region of interest" description="Disordered" evidence="1">
    <location>
        <begin position="58"/>
        <end position="82"/>
    </location>
</feature>
<feature type="compositionally biased region" description="Basic and acidic residues" evidence="1">
    <location>
        <begin position="14"/>
        <end position="26"/>
    </location>
</feature>
<sequence>MRSRQRRSSFPLSERVRNEPARLDHARSSVGRRVAGTLAPALGLALVLSACSGLGQTSAGGASDGGAAGSDGDGTTTAGQEQSVDPALAAACADFWGDPDYADPLSRTVLDRAGTAPDVGPSDPMFYAMTVDDVETAFEAAPEDARAAATALADWFRTEPERGADADREAFRTAWEGVAGACEGASAAAAWALGPGEDGTKPSALVCADVLDTPSTLTHFANSNVLTSNMFKLVGLSARAIPQDRGEDLRATDELLAGEIAAADDDAVRAALEQVRAPFQDALDGATWSEGLQEPLTALTDACAALGYDASVADPGNGGTADAGSGGDGGEDSGGGIVGAPAVPDRRHDPSAPDPLTPDPLTPDPSNGAMA</sequence>
<evidence type="ECO:0000313" key="2">
    <source>
        <dbReference type="EMBL" id="MBB5832084.1"/>
    </source>
</evidence>
<keyword evidence="3" id="KW-1185">Reference proteome</keyword>
<dbReference type="AlphaFoldDB" id="A0A841AG61"/>
<gene>
    <name evidence="2" type="ORF">HNR70_001897</name>
</gene>
<feature type="region of interest" description="Disordered" evidence="1">
    <location>
        <begin position="310"/>
        <end position="371"/>
    </location>
</feature>
<dbReference type="EMBL" id="JACHLZ010000001">
    <property type="protein sequence ID" value="MBB5832084.1"/>
    <property type="molecule type" value="Genomic_DNA"/>
</dbReference>
<dbReference type="RefSeq" id="WP_184325460.1">
    <property type="nucleotide sequence ID" value="NZ_JACHLZ010000001.1"/>
</dbReference>
<proteinExistence type="predicted"/>
<accession>A0A841AG61</accession>
<comment type="caution">
    <text evidence="2">The sequence shown here is derived from an EMBL/GenBank/DDBJ whole genome shotgun (WGS) entry which is preliminary data.</text>
</comment>
<evidence type="ECO:0000313" key="3">
    <source>
        <dbReference type="Proteomes" id="UP000588158"/>
    </source>
</evidence>
<organism evidence="2 3">
    <name type="scientific">Brachybacterium aquaticum</name>
    <dbReference type="NCBI Taxonomy" id="1432564"/>
    <lineage>
        <taxon>Bacteria</taxon>
        <taxon>Bacillati</taxon>
        <taxon>Actinomycetota</taxon>
        <taxon>Actinomycetes</taxon>
        <taxon>Micrococcales</taxon>
        <taxon>Dermabacteraceae</taxon>
        <taxon>Brachybacterium</taxon>
    </lineage>
</organism>
<protein>
    <submittedName>
        <fullName evidence="2">Uncharacterized protein</fullName>
    </submittedName>
</protein>
<name>A0A841AG61_9MICO</name>
<feature type="compositionally biased region" description="Gly residues" evidence="1">
    <location>
        <begin position="316"/>
        <end position="338"/>
    </location>
</feature>
<evidence type="ECO:0000256" key="1">
    <source>
        <dbReference type="SAM" id="MobiDB-lite"/>
    </source>
</evidence>
<feature type="compositionally biased region" description="Pro residues" evidence="1">
    <location>
        <begin position="352"/>
        <end position="363"/>
    </location>
</feature>
<dbReference type="Proteomes" id="UP000588158">
    <property type="component" value="Unassembled WGS sequence"/>
</dbReference>
<feature type="compositionally biased region" description="Gly residues" evidence="1">
    <location>
        <begin position="62"/>
        <end position="72"/>
    </location>
</feature>
<feature type="region of interest" description="Disordered" evidence="1">
    <location>
        <begin position="1"/>
        <end position="26"/>
    </location>
</feature>
<reference evidence="2 3" key="1">
    <citation type="submission" date="2020-08" db="EMBL/GenBank/DDBJ databases">
        <title>Sequencing the genomes of 1000 actinobacteria strains.</title>
        <authorList>
            <person name="Klenk H.-P."/>
        </authorList>
    </citation>
    <scope>NUCLEOTIDE SEQUENCE [LARGE SCALE GENOMIC DNA]</scope>
    <source>
        <strain evidence="2 3">DSM 28796</strain>
    </source>
</reference>